<feature type="compositionally biased region" description="Low complexity" evidence="1">
    <location>
        <begin position="88"/>
        <end position="103"/>
    </location>
</feature>
<accession>A0A059C789</accession>
<dbReference type="InParanoid" id="A0A059C789"/>
<sequence>MPATDFLLLHQSTRLHHLLHLHSPKHPPESINRAGLLTPSLALFHSAHNPPKHRPCTFSLRSQLLPSLLQRTSSKTLTSVASWTCAPPSATPAAIPSCSSTPPNSLSQPSA</sequence>
<dbReference type="Gramene" id="KCW74328">
    <property type="protein sequence ID" value="KCW74328"/>
    <property type="gene ID" value="EUGRSUZ_E02995"/>
</dbReference>
<evidence type="ECO:0000313" key="2">
    <source>
        <dbReference type="EMBL" id="KCW74328.1"/>
    </source>
</evidence>
<proteinExistence type="predicted"/>
<dbReference type="EMBL" id="KK198757">
    <property type="protein sequence ID" value="KCW74328.1"/>
    <property type="molecule type" value="Genomic_DNA"/>
</dbReference>
<dbReference type="AlphaFoldDB" id="A0A059C789"/>
<gene>
    <name evidence="2" type="ORF">EUGRSUZ_E02995</name>
</gene>
<organism evidence="2">
    <name type="scientific">Eucalyptus grandis</name>
    <name type="common">Flooded gum</name>
    <dbReference type="NCBI Taxonomy" id="71139"/>
    <lineage>
        <taxon>Eukaryota</taxon>
        <taxon>Viridiplantae</taxon>
        <taxon>Streptophyta</taxon>
        <taxon>Embryophyta</taxon>
        <taxon>Tracheophyta</taxon>
        <taxon>Spermatophyta</taxon>
        <taxon>Magnoliopsida</taxon>
        <taxon>eudicotyledons</taxon>
        <taxon>Gunneridae</taxon>
        <taxon>Pentapetalae</taxon>
        <taxon>rosids</taxon>
        <taxon>malvids</taxon>
        <taxon>Myrtales</taxon>
        <taxon>Myrtaceae</taxon>
        <taxon>Myrtoideae</taxon>
        <taxon>Eucalypteae</taxon>
        <taxon>Eucalyptus</taxon>
    </lineage>
</organism>
<evidence type="ECO:0000256" key="1">
    <source>
        <dbReference type="SAM" id="MobiDB-lite"/>
    </source>
</evidence>
<protein>
    <submittedName>
        <fullName evidence="2">Uncharacterized protein</fullName>
    </submittedName>
</protein>
<feature type="region of interest" description="Disordered" evidence="1">
    <location>
        <begin position="88"/>
        <end position="111"/>
    </location>
</feature>
<name>A0A059C789_EUCGR</name>
<reference evidence="2" key="1">
    <citation type="submission" date="2013-07" db="EMBL/GenBank/DDBJ databases">
        <title>The genome of Eucalyptus grandis.</title>
        <authorList>
            <person name="Schmutz J."/>
            <person name="Hayes R."/>
            <person name="Myburg A."/>
            <person name="Tuskan G."/>
            <person name="Grattapaglia D."/>
            <person name="Rokhsar D.S."/>
        </authorList>
    </citation>
    <scope>NUCLEOTIDE SEQUENCE</scope>
    <source>
        <tissue evidence="2">Leaf extractions</tissue>
    </source>
</reference>